<name>A0ACB8B4T1_9AGAM</name>
<dbReference type="EMBL" id="MU266562">
    <property type="protein sequence ID" value="KAH7920726.1"/>
    <property type="molecule type" value="Genomic_DNA"/>
</dbReference>
<evidence type="ECO:0000313" key="2">
    <source>
        <dbReference type="Proteomes" id="UP000790709"/>
    </source>
</evidence>
<keyword evidence="2" id="KW-1185">Reference proteome</keyword>
<reference evidence="1" key="1">
    <citation type="journal article" date="2021" name="New Phytol.">
        <title>Evolutionary innovations through gain and loss of genes in the ectomycorrhizal Boletales.</title>
        <authorList>
            <person name="Wu G."/>
            <person name="Miyauchi S."/>
            <person name="Morin E."/>
            <person name="Kuo A."/>
            <person name="Drula E."/>
            <person name="Varga T."/>
            <person name="Kohler A."/>
            <person name="Feng B."/>
            <person name="Cao Y."/>
            <person name="Lipzen A."/>
            <person name="Daum C."/>
            <person name="Hundley H."/>
            <person name="Pangilinan J."/>
            <person name="Johnson J."/>
            <person name="Barry K."/>
            <person name="LaButti K."/>
            <person name="Ng V."/>
            <person name="Ahrendt S."/>
            <person name="Min B."/>
            <person name="Choi I.G."/>
            <person name="Park H."/>
            <person name="Plett J.M."/>
            <person name="Magnuson J."/>
            <person name="Spatafora J.W."/>
            <person name="Nagy L.G."/>
            <person name="Henrissat B."/>
            <person name="Grigoriev I.V."/>
            <person name="Yang Z.L."/>
            <person name="Xu J."/>
            <person name="Martin F.M."/>
        </authorList>
    </citation>
    <scope>NUCLEOTIDE SEQUENCE</scope>
    <source>
        <strain evidence="1">KUC20120723A-06</strain>
    </source>
</reference>
<evidence type="ECO:0000313" key="1">
    <source>
        <dbReference type="EMBL" id="KAH7920726.1"/>
    </source>
</evidence>
<gene>
    <name evidence="1" type="ORF">BV22DRAFT_781903</name>
</gene>
<protein>
    <submittedName>
        <fullName evidence="1">Uncharacterized protein</fullName>
    </submittedName>
</protein>
<proteinExistence type="predicted"/>
<organism evidence="1 2">
    <name type="scientific">Leucogyrophana mollusca</name>
    <dbReference type="NCBI Taxonomy" id="85980"/>
    <lineage>
        <taxon>Eukaryota</taxon>
        <taxon>Fungi</taxon>
        <taxon>Dikarya</taxon>
        <taxon>Basidiomycota</taxon>
        <taxon>Agaricomycotina</taxon>
        <taxon>Agaricomycetes</taxon>
        <taxon>Agaricomycetidae</taxon>
        <taxon>Boletales</taxon>
        <taxon>Boletales incertae sedis</taxon>
        <taxon>Leucogyrophana</taxon>
    </lineage>
</organism>
<accession>A0ACB8B4T1</accession>
<comment type="caution">
    <text evidence="1">The sequence shown here is derived from an EMBL/GenBank/DDBJ whole genome shotgun (WGS) entry which is preliminary data.</text>
</comment>
<sequence length="73" mass="8246">MYTLTLALVALAYLDCLIRTKERPDLPGPRGVPLLGNPSRILPHHGHMPKRYLALERHYGELFTCEEAHLGVI</sequence>
<dbReference type="Proteomes" id="UP000790709">
    <property type="component" value="Unassembled WGS sequence"/>
</dbReference>